<dbReference type="PANTHER" id="PTHR33710:SF62">
    <property type="entry name" value="DUF4283 DOMAIN PROTEIN"/>
    <property type="match status" value="1"/>
</dbReference>
<evidence type="ECO:0000313" key="1">
    <source>
        <dbReference type="EMBL" id="KAL1192903.1"/>
    </source>
</evidence>
<keyword evidence="2" id="KW-1185">Reference proteome</keyword>
<dbReference type="Proteomes" id="UP001558713">
    <property type="component" value="Unassembled WGS sequence"/>
</dbReference>
<dbReference type="AlphaFoldDB" id="A0ABD0ZE02"/>
<reference evidence="1 2" key="1">
    <citation type="submission" date="2024-04" db="EMBL/GenBank/DDBJ databases">
        <title>Genome assembly C_amara_ONT_v2.</title>
        <authorList>
            <person name="Yant L."/>
            <person name="Moore C."/>
            <person name="Slenker M."/>
        </authorList>
    </citation>
    <scope>NUCLEOTIDE SEQUENCE [LARGE SCALE GENOMIC DNA]</scope>
    <source>
        <tissue evidence="1">Leaf</tissue>
    </source>
</reference>
<sequence>MIRDCGLRAIPSKGCKFSWGGERNKEWIQCCLDRALANEDWFRLFPRVSAEFFERVGSDYRPLFLRFTNENMSHQGRFMFDKRWAAKPETLEIIKKGWNIEDRDGSTSILDRIANCLRGLSRWKRTNVSNSKTKIKIFREQLEKEGTKQFPNLSQPKMWRWELADAYREEELYWKLISKEKWLKDGDQNTSFFHGSV</sequence>
<accession>A0ABD0ZE02</accession>
<organism evidence="1 2">
    <name type="scientific">Cardamine amara subsp. amara</name>
    <dbReference type="NCBI Taxonomy" id="228776"/>
    <lineage>
        <taxon>Eukaryota</taxon>
        <taxon>Viridiplantae</taxon>
        <taxon>Streptophyta</taxon>
        <taxon>Embryophyta</taxon>
        <taxon>Tracheophyta</taxon>
        <taxon>Spermatophyta</taxon>
        <taxon>Magnoliopsida</taxon>
        <taxon>eudicotyledons</taxon>
        <taxon>Gunneridae</taxon>
        <taxon>Pentapetalae</taxon>
        <taxon>rosids</taxon>
        <taxon>malvids</taxon>
        <taxon>Brassicales</taxon>
        <taxon>Brassicaceae</taxon>
        <taxon>Cardamineae</taxon>
        <taxon>Cardamine</taxon>
    </lineage>
</organism>
<proteinExistence type="predicted"/>
<dbReference type="InterPro" id="IPR036691">
    <property type="entry name" value="Endo/exonu/phosph_ase_sf"/>
</dbReference>
<evidence type="ECO:0000313" key="2">
    <source>
        <dbReference type="Proteomes" id="UP001558713"/>
    </source>
</evidence>
<evidence type="ECO:0008006" key="3">
    <source>
        <dbReference type="Google" id="ProtNLM"/>
    </source>
</evidence>
<comment type="caution">
    <text evidence="1">The sequence shown here is derived from an EMBL/GenBank/DDBJ whole genome shotgun (WGS) entry which is preliminary data.</text>
</comment>
<dbReference type="PANTHER" id="PTHR33710">
    <property type="entry name" value="BNAC02G09200D PROTEIN"/>
    <property type="match status" value="1"/>
</dbReference>
<name>A0ABD0ZE02_CARAN</name>
<dbReference type="SUPFAM" id="SSF56219">
    <property type="entry name" value="DNase I-like"/>
    <property type="match status" value="1"/>
</dbReference>
<dbReference type="EMBL" id="JBANAX010000805">
    <property type="protein sequence ID" value="KAL1192903.1"/>
    <property type="molecule type" value="Genomic_DNA"/>
</dbReference>
<protein>
    <recommendedName>
        <fullName evidence="3">Reverse transcriptase</fullName>
    </recommendedName>
</protein>
<gene>
    <name evidence="1" type="ORF">V5N11_007112</name>
</gene>